<feature type="domain" description="EF-hand" evidence="6">
    <location>
        <begin position="841"/>
        <end position="876"/>
    </location>
</feature>
<dbReference type="PROSITE" id="PS50222">
    <property type="entry name" value="EF_HAND_2"/>
    <property type="match status" value="8"/>
</dbReference>
<dbReference type="GO" id="GO:0005509">
    <property type="term" value="F:calcium ion binding"/>
    <property type="evidence" value="ECO:0007669"/>
    <property type="project" value="InterPro"/>
</dbReference>
<feature type="domain" description="EF-hand" evidence="6">
    <location>
        <begin position="885"/>
        <end position="920"/>
    </location>
</feature>
<evidence type="ECO:0000256" key="5">
    <source>
        <dbReference type="SAM" id="MobiDB-lite"/>
    </source>
</evidence>
<feature type="region of interest" description="Disordered" evidence="5">
    <location>
        <begin position="85"/>
        <end position="256"/>
    </location>
</feature>
<feature type="compositionally biased region" description="Gly residues" evidence="5">
    <location>
        <begin position="200"/>
        <end position="214"/>
    </location>
</feature>
<feature type="region of interest" description="Disordered" evidence="5">
    <location>
        <begin position="1"/>
        <end position="27"/>
    </location>
</feature>
<organism evidence="7 8">
    <name type="scientific">Prymnesium parvum</name>
    <name type="common">Toxic golden alga</name>
    <dbReference type="NCBI Taxonomy" id="97485"/>
    <lineage>
        <taxon>Eukaryota</taxon>
        <taxon>Haptista</taxon>
        <taxon>Haptophyta</taxon>
        <taxon>Prymnesiophyceae</taxon>
        <taxon>Prymnesiales</taxon>
        <taxon>Prymnesiaceae</taxon>
        <taxon>Prymnesium</taxon>
    </lineage>
</organism>
<dbReference type="InterPro" id="IPR051581">
    <property type="entry name" value="Ca-bind"/>
</dbReference>
<dbReference type="SMART" id="SM00054">
    <property type="entry name" value="EFh"/>
    <property type="match status" value="7"/>
</dbReference>
<dbReference type="AlphaFoldDB" id="A0AB34JTD9"/>
<evidence type="ECO:0000256" key="2">
    <source>
        <dbReference type="ARBA" id="ARBA00022737"/>
    </source>
</evidence>
<keyword evidence="4" id="KW-0175">Coiled coil</keyword>
<feature type="coiled-coil region" evidence="4">
    <location>
        <begin position="1047"/>
        <end position="1074"/>
    </location>
</feature>
<dbReference type="PANTHER" id="PTHR34524">
    <property type="entry name" value="CALCYPHOSIN"/>
    <property type="match status" value="1"/>
</dbReference>
<dbReference type="Pfam" id="PF13833">
    <property type="entry name" value="EF-hand_8"/>
    <property type="match status" value="1"/>
</dbReference>
<evidence type="ECO:0000256" key="3">
    <source>
        <dbReference type="ARBA" id="ARBA00022837"/>
    </source>
</evidence>
<feature type="compositionally biased region" description="Basic and acidic residues" evidence="5">
    <location>
        <begin position="329"/>
        <end position="357"/>
    </location>
</feature>
<dbReference type="PANTHER" id="PTHR34524:SF6">
    <property type="entry name" value="CALCYPHOSINE LIKE"/>
    <property type="match status" value="1"/>
</dbReference>
<keyword evidence="8" id="KW-1185">Reference proteome</keyword>
<feature type="domain" description="EF-hand" evidence="6">
    <location>
        <begin position="805"/>
        <end position="840"/>
    </location>
</feature>
<feature type="domain" description="EF-hand" evidence="6">
    <location>
        <begin position="921"/>
        <end position="956"/>
    </location>
</feature>
<feature type="domain" description="EF-hand" evidence="6">
    <location>
        <begin position="985"/>
        <end position="1020"/>
    </location>
</feature>
<feature type="region of interest" description="Disordered" evidence="5">
    <location>
        <begin position="271"/>
        <end position="357"/>
    </location>
</feature>
<reference evidence="7 8" key="1">
    <citation type="journal article" date="2024" name="Science">
        <title>Giant polyketide synthase enzymes in the biosynthesis of giant marine polyether toxins.</title>
        <authorList>
            <person name="Fallon T.R."/>
            <person name="Shende V.V."/>
            <person name="Wierzbicki I.H."/>
            <person name="Pendleton A.L."/>
            <person name="Watervoot N.F."/>
            <person name="Auber R.P."/>
            <person name="Gonzalez D.J."/>
            <person name="Wisecaver J.H."/>
            <person name="Moore B.S."/>
        </authorList>
    </citation>
    <scope>NUCLEOTIDE SEQUENCE [LARGE SCALE GENOMIC DNA]</scope>
    <source>
        <strain evidence="7 8">12B1</strain>
    </source>
</reference>
<dbReference type="CDD" id="cd00051">
    <property type="entry name" value="EFh"/>
    <property type="match status" value="3"/>
</dbReference>
<evidence type="ECO:0000256" key="1">
    <source>
        <dbReference type="ARBA" id="ARBA00022723"/>
    </source>
</evidence>
<evidence type="ECO:0000313" key="7">
    <source>
        <dbReference type="EMBL" id="KAL1524153.1"/>
    </source>
</evidence>
<proteinExistence type="predicted"/>
<dbReference type="PROSITE" id="PS00018">
    <property type="entry name" value="EF_HAND_1"/>
    <property type="match status" value="6"/>
</dbReference>
<protein>
    <recommendedName>
        <fullName evidence="6">EF-hand domain-containing protein</fullName>
    </recommendedName>
</protein>
<evidence type="ECO:0000256" key="4">
    <source>
        <dbReference type="SAM" id="Coils"/>
    </source>
</evidence>
<feature type="domain" description="EF-hand" evidence="6">
    <location>
        <begin position="701"/>
        <end position="736"/>
    </location>
</feature>
<comment type="caution">
    <text evidence="7">The sequence shown here is derived from an EMBL/GenBank/DDBJ whole genome shotgun (WGS) entry which is preliminary data.</text>
</comment>
<feature type="compositionally biased region" description="Low complexity" evidence="5">
    <location>
        <begin position="125"/>
        <end position="137"/>
    </location>
</feature>
<dbReference type="InterPro" id="IPR018247">
    <property type="entry name" value="EF_Hand_1_Ca_BS"/>
</dbReference>
<dbReference type="EMBL" id="JBGBPQ010000005">
    <property type="protein sequence ID" value="KAL1524153.1"/>
    <property type="molecule type" value="Genomic_DNA"/>
</dbReference>
<dbReference type="Proteomes" id="UP001515480">
    <property type="component" value="Unassembled WGS sequence"/>
</dbReference>
<sequence length="1121" mass="122972">MEGSPRATEATAMSLAARRKEGPSLTTPGISLERWTWAISKVPLGAPMRQAAEELFRQELELRRAEGGPSQLSLHEALQIVRFGHTNAEPPPRPAPPKKAAARTSALSHSRKQQMEKMYHPPLSPWRARPAPSPRAVSEWDTRLDAPPRAVGTPGKQRMHAPRARSPPAESAAATSRTPRSAGARSAGRRLQLRAEGEAKAGGGGGEGEGGGDGQQETEPLVSRACSSPLLPRFKPKLTKAQSLGRQVTSDYATVPNFSFARASRFTQHGGSMKIHSLGQPGPGAYDAPQSISAKQPLSDFRSKGSSFFAPPFNAPPRLAGGKLSPPSSRERSPPDGTRRTPAEAAARRQSAEEPKATLDALCSDQSDEEGGGGGTPATAKAELAQLDHAMRQLRVQLRMRRPAMAKLFKGAGADGMLSLADVKVALDAMNLPISQARVDAILAALDKHFGNGTARISLMDAKRHLLKGISIARLVRSSGPKLTRDNTDETTVRKLTMRELKLDLLTALDLEGDANVEGAKHVSSALSFHAPVVIDLVKDASSNRGSTSVSEERFCDAVTRGLGGLARAQARSLSALLALVHREWLEERKAARGGDASFAVLVRNTEPHCLTMDELTKALRRELAHRARRSSPRVNAIQLREIKSSGQEGGEGGMKVTKRGGRMSTWRYEVNKMSAAATKARERLQYAPIELEMLLDKLTAQEKNVLHLFKRRDECLTGVVSKDDFRKAMPVLGLGLIPREVVEELFNFMDLDGSGQITITELHQVLAWAKRRNRILAIVQCSGSTLIPDGDRPLQLQLAETMRASGKEPEEIFSAWDEDGDGTIDAAEFSSAMTLMGCQFGTAYLVSAFEAIDRDKSGRISFVELQTQLNAMSKVRQFIDQLVAQSENLRELFHTWDKTGSGSISKDDFQQACAKSGFEFEATVLDFLFDMLDVDKSGSISKLELTRVVRWFKSSRMAAELSSQAMQEQEDVDIQRQLRDTLTANAVRVIDLFREWDEDGNGAVDKNEFRRALPLIGLDAPADQVDKLFDSFDADGSGAIGFKELNRLLRRDVKAEEEAKVKKRKEMEENKRDVFIADVFILRKQMASEVMMLDPWTQLKHNENGTYHQRQVAEAAMRSI</sequence>
<accession>A0AB34JTD9</accession>
<dbReference type="InterPro" id="IPR002048">
    <property type="entry name" value="EF_hand_dom"/>
</dbReference>
<feature type="compositionally biased region" description="Low complexity" evidence="5">
    <location>
        <begin position="164"/>
        <end position="186"/>
    </location>
</feature>
<dbReference type="Pfam" id="PF13499">
    <property type="entry name" value="EF-hand_7"/>
    <property type="match status" value="3"/>
</dbReference>
<feature type="compositionally biased region" description="Polar residues" evidence="5">
    <location>
        <begin position="240"/>
        <end position="252"/>
    </location>
</feature>
<keyword evidence="2" id="KW-0677">Repeat</keyword>
<dbReference type="InterPro" id="IPR011992">
    <property type="entry name" value="EF-hand-dom_pair"/>
</dbReference>
<name>A0AB34JTD9_PRYPA</name>
<dbReference type="Gene3D" id="1.10.238.10">
    <property type="entry name" value="EF-hand"/>
    <property type="match status" value="4"/>
</dbReference>
<gene>
    <name evidence="7" type="ORF">AB1Y20_019062</name>
</gene>
<dbReference type="SUPFAM" id="SSF47473">
    <property type="entry name" value="EF-hand"/>
    <property type="match status" value="3"/>
</dbReference>
<keyword evidence="3" id="KW-0106">Calcium</keyword>
<feature type="domain" description="EF-hand" evidence="6">
    <location>
        <begin position="1021"/>
        <end position="1056"/>
    </location>
</feature>
<keyword evidence="1" id="KW-0479">Metal-binding</keyword>
<feature type="domain" description="EF-hand" evidence="6">
    <location>
        <begin position="738"/>
        <end position="773"/>
    </location>
</feature>
<evidence type="ECO:0000313" key="8">
    <source>
        <dbReference type="Proteomes" id="UP001515480"/>
    </source>
</evidence>
<evidence type="ECO:0000259" key="6">
    <source>
        <dbReference type="PROSITE" id="PS50222"/>
    </source>
</evidence>